<sequence>MLKISHILRSPGLRCFASQSKPELNEISLLGQSFARDDYTNITDKICSYLGKNIYLDQNHPLSLVRQRIVNYFYKTFTKSRGNPVFSVYDRLSPIVSTYQNFDSLLIPENHPSRLKSDCYYINREYLLRAHMTAHQNELIKAGLNNFLMIGDVYRRDEIDRTHFPVFHQVDAVRLKTKDELFEKQLFINF</sequence>
<dbReference type="AlphaFoldDB" id="A0A653C067"/>
<keyword evidence="4" id="KW-0648">Protein biosynthesis</keyword>
<evidence type="ECO:0000313" key="8">
    <source>
        <dbReference type="Proteomes" id="UP000410492"/>
    </source>
</evidence>
<dbReference type="Gene3D" id="3.30.930.10">
    <property type="entry name" value="Bira Bifunctional Protein, Domain 2"/>
    <property type="match status" value="1"/>
</dbReference>
<name>A0A653C067_CALMS</name>
<dbReference type="InterPro" id="IPR002319">
    <property type="entry name" value="Phenylalanyl-tRNA_Synthase"/>
</dbReference>
<evidence type="ECO:0000256" key="3">
    <source>
        <dbReference type="ARBA" id="ARBA00022840"/>
    </source>
</evidence>
<dbReference type="GO" id="GO:0006432">
    <property type="term" value="P:phenylalanyl-tRNA aminoacylation"/>
    <property type="evidence" value="ECO:0007669"/>
    <property type="project" value="TreeGrafter"/>
</dbReference>
<gene>
    <name evidence="7" type="ORF">CALMAC_LOCUS5072</name>
</gene>
<evidence type="ECO:0000256" key="1">
    <source>
        <dbReference type="ARBA" id="ARBA00022598"/>
    </source>
</evidence>
<reference evidence="7 8" key="1">
    <citation type="submission" date="2019-01" db="EMBL/GenBank/DDBJ databases">
        <authorList>
            <person name="Sayadi A."/>
        </authorList>
    </citation>
    <scope>NUCLEOTIDE SEQUENCE [LARGE SCALE GENOMIC DNA]</scope>
</reference>
<dbReference type="Pfam" id="PF01409">
    <property type="entry name" value="tRNA-synt_2d"/>
    <property type="match status" value="1"/>
</dbReference>
<protein>
    <recommendedName>
        <fullName evidence="6">Phenylalanyl-tRNA synthetase domain-containing protein</fullName>
    </recommendedName>
</protein>
<dbReference type="PANTHER" id="PTHR11538">
    <property type="entry name" value="PHENYLALANYL-TRNA SYNTHETASE"/>
    <property type="match status" value="1"/>
</dbReference>
<dbReference type="EMBL" id="CAACVG010006703">
    <property type="protein sequence ID" value="VEN41140.1"/>
    <property type="molecule type" value="Genomic_DNA"/>
</dbReference>
<dbReference type="OrthoDB" id="4457at2759"/>
<keyword evidence="8" id="KW-1185">Reference proteome</keyword>
<evidence type="ECO:0000256" key="4">
    <source>
        <dbReference type="ARBA" id="ARBA00022917"/>
    </source>
</evidence>
<dbReference type="Proteomes" id="UP000410492">
    <property type="component" value="Unassembled WGS sequence"/>
</dbReference>
<dbReference type="GO" id="GO:0005524">
    <property type="term" value="F:ATP binding"/>
    <property type="evidence" value="ECO:0007669"/>
    <property type="project" value="UniProtKB-KW"/>
</dbReference>
<evidence type="ECO:0000313" key="7">
    <source>
        <dbReference type="EMBL" id="VEN41140.1"/>
    </source>
</evidence>
<evidence type="ECO:0000256" key="5">
    <source>
        <dbReference type="ARBA" id="ARBA00023146"/>
    </source>
</evidence>
<keyword evidence="5" id="KW-0030">Aminoacyl-tRNA synthetase</keyword>
<accession>A0A653C067</accession>
<dbReference type="PANTHER" id="PTHR11538:SF41">
    <property type="entry name" value="PHENYLALANINE--TRNA LIGASE, MITOCHONDRIAL"/>
    <property type="match status" value="1"/>
</dbReference>
<dbReference type="GO" id="GO:0004826">
    <property type="term" value="F:phenylalanine-tRNA ligase activity"/>
    <property type="evidence" value="ECO:0007669"/>
    <property type="project" value="TreeGrafter"/>
</dbReference>
<evidence type="ECO:0000256" key="2">
    <source>
        <dbReference type="ARBA" id="ARBA00022741"/>
    </source>
</evidence>
<keyword evidence="2" id="KW-0547">Nucleotide-binding</keyword>
<organism evidence="7 8">
    <name type="scientific">Callosobruchus maculatus</name>
    <name type="common">Southern cowpea weevil</name>
    <name type="synonym">Pulse bruchid</name>
    <dbReference type="NCBI Taxonomy" id="64391"/>
    <lineage>
        <taxon>Eukaryota</taxon>
        <taxon>Metazoa</taxon>
        <taxon>Ecdysozoa</taxon>
        <taxon>Arthropoda</taxon>
        <taxon>Hexapoda</taxon>
        <taxon>Insecta</taxon>
        <taxon>Pterygota</taxon>
        <taxon>Neoptera</taxon>
        <taxon>Endopterygota</taxon>
        <taxon>Coleoptera</taxon>
        <taxon>Polyphaga</taxon>
        <taxon>Cucujiformia</taxon>
        <taxon>Chrysomeloidea</taxon>
        <taxon>Chrysomelidae</taxon>
        <taxon>Bruchinae</taxon>
        <taxon>Bruchini</taxon>
        <taxon>Callosobruchus</taxon>
    </lineage>
</organism>
<dbReference type="GO" id="GO:0005739">
    <property type="term" value="C:mitochondrion"/>
    <property type="evidence" value="ECO:0007669"/>
    <property type="project" value="TreeGrafter"/>
</dbReference>
<dbReference type="SUPFAM" id="SSF55681">
    <property type="entry name" value="Class II aaRS and biotin synthetases"/>
    <property type="match status" value="1"/>
</dbReference>
<dbReference type="InterPro" id="IPR045864">
    <property type="entry name" value="aa-tRNA-synth_II/BPL/LPL"/>
</dbReference>
<keyword evidence="1" id="KW-0436">Ligase</keyword>
<feature type="domain" description="Phenylalanyl-tRNA synthetase" evidence="6">
    <location>
        <begin position="51"/>
        <end position="177"/>
    </location>
</feature>
<proteinExistence type="predicted"/>
<dbReference type="GO" id="GO:0000049">
    <property type="term" value="F:tRNA binding"/>
    <property type="evidence" value="ECO:0007669"/>
    <property type="project" value="InterPro"/>
</dbReference>
<evidence type="ECO:0000259" key="6">
    <source>
        <dbReference type="Pfam" id="PF01409"/>
    </source>
</evidence>
<keyword evidence="3" id="KW-0067">ATP-binding</keyword>